<organism evidence="1">
    <name type="scientific">marine metagenome</name>
    <dbReference type="NCBI Taxonomy" id="408172"/>
    <lineage>
        <taxon>unclassified sequences</taxon>
        <taxon>metagenomes</taxon>
        <taxon>ecological metagenomes</taxon>
    </lineage>
</organism>
<sequence length="42" mass="4487">VNPVPYLILFCMVKVAFGQAQGAESGSDQFSGPDFQALVRKA</sequence>
<evidence type="ECO:0000313" key="1">
    <source>
        <dbReference type="EMBL" id="SUZ92560.1"/>
    </source>
</evidence>
<dbReference type="AlphaFoldDB" id="A0A381RL34"/>
<accession>A0A381RL34</accession>
<proteinExistence type="predicted"/>
<name>A0A381RL34_9ZZZZ</name>
<gene>
    <name evidence="1" type="ORF">METZ01_LOCUS45414</name>
</gene>
<feature type="non-terminal residue" evidence="1">
    <location>
        <position position="1"/>
    </location>
</feature>
<protein>
    <submittedName>
        <fullName evidence="1">Uncharacterized protein</fullName>
    </submittedName>
</protein>
<reference evidence="1" key="1">
    <citation type="submission" date="2018-05" db="EMBL/GenBank/DDBJ databases">
        <authorList>
            <person name="Lanie J.A."/>
            <person name="Ng W.-L."/>
            <person name="Kazmierczak K.M."/>
            <person name="Andrzejewski T.M."/>
            <person name="Davidsen T.M."/>
            <person name="Wayne K.J."/>
            <person name="Tettelin H."/>
            <person name="Glass J.I."/>
            <person name="Rusch D."/>
            <person name="Podicherti R."/>
            <person name="Tsui H.-C.T."/>
            <person name="Winkler M.E."/>
        </authorList>
    </citation>
    <scope>NUCLEOTIDE SEQUENCE</scope>
</reference>
<feature type="non-terminal residue" evidence="1">
    <location>
        <position position="42"/>
    </location>
</feature>
<dbReference type="EMBL" id="UINC01002069">
    <property type="protein sequence ID" value="SUZ92560.1"/>
    <property type="molecule type" value="Genomic_DNA"/>
</dbReference>